<name>A0A136WDJ2_9FIRM</name>
<dbReference type="PANTHER" id="PTHR10889">
    <property type="entry name" value="DEOXYRIBOSE-PHOSPHATE ALDOLASE"/>
    <property type="match status" value="1"/>
</dbReference>
<dbReference type="SMART" id="SM01133">
    <property type="entry name" value="DeoC"/>
    <property type="match status" value="1"/>
</dbReference>
<gene>
    <name evidence="9 10" type="primary">deoC</name>
    <name evidence="10" type="ORF">CLNEO_19630</name>
</gene>
<comment type="caution">
    <text evidence="10">The sequence shown here is derived from an EMBL/GenBank/DDBJ whole genome shotgun (WGS) entry which is preliminary data.</text>
</comment>
<dbReference type="AlphaFoldDB" id="A0A136WDJ2"/>
<evidence type="ECO:0000256" key="2">
    <source>
        <dbReference type="ARBA" id="ARBA00009473"/>
    </source>
</evidence>
<evidence type="ECO:0000256" key="3">
    <source>
        <dbReference type="ARBA" id="ARBA00010936"/>
    </source>
</evidence>
<dbReference type="NCBIfam" id="TIGR00126">
    <property type="entry name" value="deoC"/>
    <property type="match status" value="1"/>
</dbReference>
<dbReference type="PIRSF" id="PIRSF001357">
    <property type="entry name" value="DeoC"/>
    <property type="match status" value="1"/>
</dbReference>
<dbReference type="InterPro" id="IPR028581">
    <property type="entry name" value="DeoC_typeI"/>
</dbReference>
<evidence type="ECO:0000256" key="4">
    <source>
        <dbReference type="ARBA" id="ARBA00022490"/>
    </source>
</evidence>
<comment type="similarity">
    <text evidence="3 9">Belongs to the DeoC/FbaB aldolase family. DeoC type 1 subfamily.</text>
</comment>
<dbReference type="HAMAP" id="MF_00114">
    <property type="entry name" value="DeoC_type1"/>
    <property type="match status" value="1"/>
</dbReference>
<feature type="active site" description="Schiff-base intermediate with acetaldehyde" evidence="9">
    <location>
        <position position="153"/>
    </location>
</feature>
<evidence type="ECO:0000313" key="11">
    <source>
        <dbReference type="Proteomes" id="UP000070539"/>
    </source>
</evidence>
<dbReference type="Gene3D" id="3.20.20.70">
    <property type="entry name" value="Aldolase class I"/>
    <property type="match status" value="1"/>
</dbReference>
<dbReference type="GO" id="GO:0005737">
    <property type="term" value="C:cytoplasm"/>
    <property type="evidence" value="ECO:0007669"/>
    <property type="project" value="UniProtKB-SubCell"/>
</dbReference>
<evidence type="ECO:0000256" key="5">
    <source>
        <dbReference type="ARBA" id="ARBA00023239"/>
    </source>
</evidence>
<dbReference type="Pfam" id="PF01791">
    <property type="entry name" value="DeoC"/>
    <property type="match status" value="1"/>
</dbReference>
<dbReference type="UniPathway" id="UPA00002">
    <property type="reaction ID" value="UER00468"/>
</dbReference>
<dbReference type="GO" id="GO:0016052">
    <property type="term" value="P:carbohydrate catabolic process"/>
    <property type="evidence" value="ECO:0007669"/>
    <property type="project" value="TreeGrafter"/>
</dbReference>
<dbReference type="InterPro" id="IPR011343">
    <property type="entry name" value="DeoC"/>
</dbReference>
<evidence type="ECO:0000256" key="1">
    <source>
        <dbReference type="ARBA" id="ARBA00004816"/>
    </source>
</evidence>
<dbReference type="GO" id="GO:0006018">
    <property type="term" value="P:2-deoxyribose 1-phosphate catabolic process"/>
    <property type="evidence" value="ECO:0007669"/>
    <property type="project" value="UniProtKB-UniRule"/>
</dbReference>
<comment type="function">
    <text evidence="8 9">Catalyzes a reversible aldol reaction between acetaldehyde and D-glyceraldehyde 3-phosphate to generate 2-deoxy-D-ribose 5-phosphate.</text>
</comment>
<feature type="active site" description="Proton donor/acceptor" evidence="9">
    <location>
        <position position="91"/>
    </location>
</feature>
<dbReference type="CDD" id="cd00959">
    <property type="entry name" value="DeoC"/>
    <property type="match status" value="1"/>
</dbReference>
<dbReference type="EMBL" id="LRVM01000006">
    <property type="protein sequence ID" value="KXL52554.1"/>
    <property type="molecule type" value="Genomic_DNA"/>
</dbReference>
<dbReference type="GO" id="GO:0004139">
    <property type="term" value="F:deoxyribose-phosphate aldolase activity"/>
    <property type="evidence" value="ECO:0007669"/>
    <property type="project" value="UniProtKB-UniRule"/>
</dbReference>
<dbReference type="InterPro" id="IPR013785">
    <property type="entry name" value="Aldolase_TIM"/>
</dbReference>
<sequence length="215" mass="23655">MDKRLIISHIDHTLLKQEAKWEQIMEICKEGMEQKTASICIPPSFVSQASAFVQGKVAICTVVGFPNGYQTTATKVFETSEAINNGADEIDMVIHLGWLKEGLYQKIFQEINAIKYVCGDRILKVIVETCLLTEEEKIRMCEIVSHSKADYIKTSTGFSTGGATLADIQLFAKHVFGDTKIKAAGGIKSIQDAEDFLQAGADRLGSSSLLNMLCK</sequence>
<comment type="subcellular location">
    <subcellularLocation>
        <location evidence="9">Cytoplasm</location>
    </subcellularLocation>
</comment>
<evidence type="ECO:0000256" key="8">
    <source>
        <dbReference type="ARBA" id="ARBA00056337"/>
    </source>
</evidence>
<comment type="catalytic activity">
    <reaction evidence="7 9">
        <text>2-deoxy-D-ribose 5-phosphate = D-glyceraldehyde 3-phosphate + acetaldehyde</text>
        <dbReference type="Rhea" id="RHEA:12821"/>
        <dbReference type="ChEBI" id="CHEBI:15343"/>
        <dbReference type="ChEBI" id="CHEBI:59776"/>
        <dbReference type="ChEBI" id="CHEBI:62877"/>
        <dbReference type="EC" id="4.1.2.4"/>
    </reaction>
</comment>
<feature type="active site" description="Proton donor/acceptor" evidence="9">
    <location>
        <position position="182"/>
    </location>
</feature>
<keyword evidence="6 9" id="KW-0704">Schiff base</keyword>
<comment type="similarity">
    <text evidence="2">Belongs to the DeoC/FbaB aldolase family. DeoC type 2 subfamily.</text>
</comment>
<dbReference type="EC" id="4.1.2.4" evidence="9"/>
<reference evidence="10 11" key="1">
    <citation type="submission" date="2016-01" db="EMBL/GenBank/DDBJ databases">
        <title>Genome sequence of Clostridium neopropionicum X4, DSM-3847.</title>
        <authorList>
            <person name="Poehlein A."/>
            <person name="Beck M.H."/>
            <person name="Bengelsdorf F.R."/>
            <person name="Daniel R."/>
            <person name="Duerre P."/>
        </authorList>
    </citation>
    <scope>NUCLEOTIDE SEQUENCE [LARGE SCALE GENOMIC DNA]</scope>
    <source>
        <strain evidence="10 11">DSM-3847</strain>
    </source>
</reference>
<dbReference type="Proteomes" id="UP000070539">
    <property type="component" value="Unassembled WGS sequence"/>
</dbReference>
<evidence type="ECO:0000256" key="7">
    <source>
        <dbReference type="ARBA" id="ARBA00048791"/>
    </source>
</evidence>
<evidence type="ECO:0000256" key="9">
    <source>
        <dbReference type="HAMAP-Rule" id="MF_00114"/>
    </source>
</evidence>
<protein>
    <recommendedName>
        <fullName evidence="9">Deoxyribose-phosphate aldolase</fullName>
        <shortName evidence="9">DERA</shortName>
        <ecNumber evidence="9">4.1.2.4</ecNumber>
    </recommendedName>
    <alternativeName>
        <fullName evidence="9">2-deoxy-D-ribose 5-phosphate aldolase</fullName>
    </alternativeName>
    <alternativeName>
        <fullName evidence="9">Phosphodeoxyriboaldolase</fullName>
        <shortName evidence="9">Deoxyriboaldolase</shortName>
    </alternativeName>
</protein>
<dbReference type="GO" id="GO:0009264">
    <property type="term" value="P:deoxyribonucleotide catabolic process"/>
    <property type="evidence" value="ECO:0007669"/>
    <property type="project" value="UniProtKB-UniRule"/>
</dbReference>
<dbReference type="STRING" id="36847.CLNEO_19630"/>
<accession>A0A136WDJ2</accession>
<dbReference type="RefSeq" id="WP_066088179.1">
    <property type="nucleotide sequence ID" value="NZ_LRVM01000006.1"/>
</dbReference>
<evidence type="ECO:0000256" key="6">
    <source>
        <dbReference type="ARBA" id="ARBA00023270"/>
    </source>
</evidence>
<dbReference type="InterPro" id="IPR002915">
    <property type="entry name" value="DeoC/FbaB/LacD_aldolase"/>
</dbReference>
<dbReference type="SUPFAM" id="SSF51569">
    <property type="entry name" value="Aldolase"/>
    <property type="match status" value="1"/>
</dbReference>
<proteinExistence type="inferred from homology"/>
<evidence type="ECO:0000313" key="10">
    <source>
        <dbReference type="EMBL" id="KXL52554.1"/>
    </source>
</evidence>
<keyword evidence="4 9" id="KW-0963">Cytoplasm</keyword>
<keyword evidence="5 9" id="KW-0456">Lyase</keyword>
<dbReference type="OrthoDB" id="9778711at2"/>
<dbReference type="FunFam" id="3.20.20.70:FF:000044">
    <property type="entry name" value="Deoxyribose-phosphate aldolase"/>
    <property type="match status" value="1"/>
</dbReference>
<keyword evidence="11" id="KW-1185">Reference proteome</keyword>
<organism evidence="10 11">
    <name type="scientific">Anaerotignum neopropionicum</name>
    <dbReference type="NCBI Taxonomy" id="36847"/>
    <lineage>
        <taxon>Bacteria</taxon>
        <taxon>Bacillati</taxon>
        <taxon>Bacillota</taxon>
        <taxon>Clostridia</taxon>
        <taxon>Lachnospirales</taxon>
        <taxon>Anaerotignaceae</taxon>
        <taxon>Anaerotignum</taxon>
    </lineage>
</organism>
<dbReference type="PATRIC" id="fig|36847.3.peg.2309"/>
<dbReference type="PANTHER" id="PTHR10889:SF3">
    <property type="entry name" value="DEOXYRIBOSE-PHOSPHATE ALDOLASE"/>
    <property type="match status" value="1"/>
</dbReference>
<comment type="pathway">
    <text evidence="1 9">Carbohydrate degradation; 2-deoxy-D-ribose 1-phosphate degradation; D-glyceraldehyde 3-phosphate and acetaldehyde from 2-deoxy-alpha-D-ribose 1-phosphate: step 2/2.</text>
</comment>